<name>A0A914PTL9_9BILA</name>
<evidence type="ECO:0000256" key="1">
    <source>
        <dbReference type="SAM" id="MobiDB-lite"/>
    </source>
</evidence>
<proteinExistence type="predicted"/>
<feature type="region of interest" description="Disordered" evidence="1">
    <location>
        <begin position="200"/>
        <end position="226"/>
    </location>
</feature>
<evidence type="ECO:0000313" key="3">
    <source>
        <dbReference type="WBParaSite" id="PDA_v2.g21558.t1"/>
    </source>
</evidence>
<dbReference type="WBParaSite" id="PDA_v2.g21558.t1">
    <property type="protein sequence ID" value="PDA_v2.g21558.t1"/>
    <property type="gene ID" value="PDA_v2.g21558"/>
</dbReference>
<evidence type="ECO:0000313" key="2">
    <source>
        <dbReference type="Proteomes" id="UP000887578"/>
    </source>
</evidence>
<protein>
    <submittedName>
        <fullName evidence="3">Uncharacterized protein</fullName>
    </submittedName>
</protein>
<dbReference type="AlphaFoldDB" id="A0A914PTL9"/>
<keyword evidence="2" id="KW-1185">Reference proteome</keyword>
<reference evidence="3" key="1">
    <citation type="submission" date="2022-11" db="UniProtKB">
        <authorList>
            <consortium name="WormBaseParasite"/>
        </authorList>
    </citation>
    <scope>IDENTIFICATION</scope>
</reference>
<accession>A0A914PTL9</accession>
<dbReference type="Proteomes" id="UP000887578">
    <property type="component" value="Unplaced"/>
</dbReference>
<organism evidence="2 3">
    <name type="scientific">Panagrolaimus davidi</name>
    <dbReference type="NCBI Taxonomy" id="227884"/>
    <lineage>
        <taxon>Eukaryota</taxon>
        <taxon>Metazoa</taxon>
        <taxon>Ecdysozoa</taxon>
        <taxon>Nematoda</taxon>
        <taxon>Chromadorea</taxon>
        <taxon>Rhabditida</taxon>
        <taxon>Tylenchina</taxon>
        <taxon>Panagrolaimomorpha</taxon>
        <taxon>Panagrolaimoidea</taxon>
        <taxon>Panagrolaimidae</taxon>
        <taxon>Panagrolaimus</taxon>
    </lineage>
</organism>
<sequence length="429" mass="48719">MEWPSNVTLQEPQEQVPEVEIPQNYESCDSENCDFLKGVNGVKFGSKGTVEFTMALLDKEKEFKLLHSFGYFSPIFTLNDSVSCSKYSTKITFNDLGYIVFKRDGEKIGIETESLTHENLPILKESNVQFYFYNNFIYCTFFDPQNHFQLYTFKLSNGNGGNVLSIKIDYKSSVKRCNGIVKLIVGNGVKLLFPKSITSSATSNEPINSTPTANRNKTNKTGIATTSKAADKTETASFPLWAIIVISCVGTENVSISEMERRMLAKKQKNKSKNDDDQNNIPAVICDTPAIDFPKPKKSIDEVPKLDNQNNTVEKEIIKKKEEEKPYEKPSRFDPEFVKSLLPSGANIPPKYYEENPIKDETIDYGSLPRTFTLTDGFWALFPFICVNPNNDYLLQNDPFYQYQFVIRDLSLPEVSRLFLLKLYGEGCD</sequence>